<organism evidence="5 6">
    <name type="scientific">Cryptosporidium xiaoi</name>
    <dbReference type="NCBI Taxonomy" id="659607"/>
    <lineage>
        <taxon>Eukaryota</taxon>
        <taxon>Sar</taxon>
        <taxon>Alveolata</taxon>
        <taxon>Apicomplexa</taxon>
        <taxon>Conoidasida</taxon>
        <taxon>Coccidia</taxon>
        <taxon>Eucoccidiorida</taxon>
        <taxon>Eimeriorina</taxon>
        <taxon>Cryptosporidiidae</taxon>
        <taxon>Cryptosporidium</taxon>
    </lineage>
</organism>
<proteinExistence type="predicted"/>
<keyword evidence="6" id="KW-1185">Reference proteome</keyword>
<feature type="domain" description="PX" evidence="4">
    <location>
        <begin position="1"/>
        <end position="111"/>
    </location>
</feature>
<reference evidence="5 6" key="1">
    <citation type="submission" date="2023-10" db="EMBL/GenBank/DDBJ databases">
        <title>Comparative genomics analysis reveals potential genetic determinants of host preference in Cryptosporidium xiaoi.</title>
        <authorList>
            <person name="Xiao L."/>
            <person name="Li J."/>
        </authorList>
    </citation>
    <scope>NUCLEOTIDE SEQUENCE [LARGE SCALE GENOMIC DNA]</scope>
    <source>
        <strain evidence="5 6">52996</strain>
    </source>
</reference>
<evidence type="ECO:0000256" key="3">
    <source>
        <dbReference type="SAM" id="MobiDB-lite"/>
    </source>
</evidence>
<dbReference type="Pfam" id="PF00787">
    <property type="entry name" value="PX"/>
    <property type="match status" value="1"/>
</dbReference>
<dbReference type="Gene3D" id="2.130.10.10">
    <property type="entry name" value="YVTN repeat-like/Quinoprotein amine dehydrogenase"/>
    <property type="match status" value="1"/>
</dbReference>
<accession>A0AAV9Y155</accession>
<dbReference type="GO" id="GO:0005769">
    <property type="term" value="C:early endosome"/>
    <property type="evidence" value="ECO:0007669"/>
    <property type="project" value="TreeGrafter"/>
</dbReference>
<dbReference type="CDD" id="cd06093">
    <property type="entry name" value="PX_domain"/>
    <property type="match status" value="1"/>
</dbReference>
<dbReference type="GO" id="GO:0006622">
    <property type="term" value="P:protein targeting to lysosome"/>
    <property type="evidence" value="ECO:0007669"/>
    <property type="project" value="TreeGrafter"/>
</dbReference>
<dbReference type="SMART" id="SM00312">
    <property type="entry name" value="PX"/>
    <property type="match status" value="1"/>
</dbReference>
<dbReference type="InterPro" id="IPR036871">
    <property type="entry name" value="PX_dom_sf"/>
</dbReference>
<evidence type="ECO:0000313" key="5">
    <source>
        <dbReference type="EMBL" id="KAK6589490.1"/>
    </source>
</evidence>
<dbReference type="InterPro" id="IPR036322">
    <property type="entry name" value="WD40_repeat_dom_sf"/>
</dbReference>
<dbReference type="PROSITE" id="PS50195">
    <property type="entry name" value="PX"/>
    <property type="match status" value="1"/>
</dbReference>
<feature type="compositionally biased region" description="Acidic residues" evidence="3">
    <location>
        <begin position="568"/>
        <end position="579"/>
    </location>
</feature>
<dbReference type="PANTHER" id="PTHR22999:SF23">
    <property type="entry name" value="SORTING NEXIN-16"/>
    <property type="match status" value="1"/>
</dbReference>
<dbReference type="InterPro" id="IPR001683">
    <property type="entry name" value="PX_dom"/>
</dbReference>
<dbReference type="EMBL" id="JAWDEY010000012">
    <property type="protein sequence ID" value="KAK6589490.1"/>
    <property type="molecule type" value="Genomic_DNA"/>
</dbReference>
<dbReference type="SUPFAM" id="SSF64268">
    <property type="entry name" value="PX domain"/>
    <property type="match status" value="1"/>
</dbReference>
<sequence>MENVVVAKILEWKIVDGKIFYKISVTVSNHTYEIQKRYSDFALLQSLLIEKGLNLLPSLPPKTFFSNNQDFNFINERIRGLQLYLEILLSRHDVVSTPLFLKFLQLPEHELVKLNLNLSKLQLLAEINCIKQSVTTLYFENVPFTNNPLLFLGYQESSPLSRLGKVWSIIETEETGAVFVWDMFSHRSKTKNEDLLIPDSNVSYPNAIHSLTTNNTIPSSRFNCLLYSGFPFKCKNLVYIPSQDTIYVTTDSGNIEIHKSVFSQLKMQTVLHLDGNKSSIQLHNANIVQIHTPFLSDKKSNHKHSLSIGSDNSVRLFCYEQMKVISGGNLNKRLNNSRLTCCHLEGKHGKIGFFGSSSGQVLILDMVSQPPYFITDINPPNNSRIQVSCIANFGNILLVAYSNIVKLYKIEINAKQASCAVKDSQPLRSIDPSFSSDMSIGIINSLYLHGNDYLLIGGTNLLSLFKLNINKKLMPPKLIFSYEIHSGPISYISVIPEELMKESNTSSKNLNFITASEDGNIFFWKIFNIPTSNQEEYDTSYRFGGETFNDESEDKVTSQSMNITYSSEDSDEDLTSAFR</sequence>
<evidence type="ECO:0000313" key="6">
    <source>
        <dbReference type="Proteomes" id="UP001311799"/>
    </source>
</evidence>
<dbReference type="SUPFAM" id="SSF50978">
    <property type="entry name" value="WD40 repeat-like"/>
    <property type="match status" value="1"/>
</dbReference>
<keyword evidence="2" id="KW-0963">Cytoplasm</keyword>
<feature type="region of interest" description="Disordered" evidence="3">
    <location>
        <begin position="548"/>
        <end position="579"/>
    </location>
</feature>
<protein>
    <submittedName>
        <fullName evidence="5">PX and WD40 domain</fullName>
    </submittedName>
</protein>
<evidence type="ECO:0000259" key="4">
    <source>
        <dbReference type="PROSITE" id="PS50195"/>
    </source>
</evidence>
<dbReference type="GO" id="GO:0045022">
    <property type="term" value="P:early endosome to late endosome transport"/>
    <property type="evidence" value="ECO:0007669"/>
    <property type="project" value="TreeGrafter"/>
</dbReference>
<dbReference type="PANTHER" id="PTHR22999">
    <property type="entry name" value="PX SERINE/THREONINE KINASE PXK"/>
    <property type="match status" value="1"/>
</dbReference>
<dbReference type="AlphaFoldDB" id="A0AAV9Y155"/>
<dbReference type="GO" id="GO:0005770">
    <property type="term" value="C:late endosome"/>
    <property type="evidence" value="ECO:0007669"/>
    <property type="project" value="TreeGrafter"/>
</dbReference>
<dbReference type="InterPro" id="IPR015943">
    <property type="entry name" value="WD40/YVTN_repeat-like_dom_sf"/>
</dbReference>
<name>A0AAV9Y155_9CRYT</name>
<dbReference type="Proteomes" id="UP001311799">
    <property type="component" value="Unassembled WGS sequence"/>
</dbReference>
<comment type="caution">
    <text evidence="5">The sequence shown here is derived from an EMBL/GenBank/DDBJ whole genome shotgun (WGS) entry which is preliminary data.</text>
</comment>
<evidence type="ECO:0000256" key="1">
    <source>
        <dbReference type="ARBA" id="ARBA00004496"/>
    </source>
</evidence>
<dbReference type="Gene3D" id="3.30.1520.10">
    <property type="entry name" value="Phox-like domain"/>
    <property type="match status" value="1"/>
</dbReference>
<dbReference type="InterPro" id="IPR051837">
    <property type="entry name" value="SortingNexin/PXDomain-PKLike"/>
</dbReference>
<evidence type="ECO:0000256" key="2">
    <source>
        <dbReference type="ARBA" id="ARBA00022490"/>
    </source>
</evidence>
<dbReference type="GO" id="GO:0035091">
    <property type="term" value="F:phosphatidylinositol binding"/>
    <property type="evidence" value="ECO:0007669"/>
    <property type="project" value="InterPro"/>
</dbReference>
<gene>
    <name evidence="5" type="ORF">RS030_203088</name>
</gene>
<dbReference type="GO" id="GO:0008333">
    <property type="term" value="P:endosome to lysosome transport"/>
    <property type="evidence" value="ECO:0007669"/>
    <property type="project" value="TreeGrafter"/>
</dbReference>
<comment type="subcellular location">
    <subcellularLocation>
        <location evidence="1">Cytoplasm</location>
    </subcellularLocation>
</comment>
<feature type="compositionally biased region" description="Polar residues" evidence="3">
    <location>
        <begin position="557"/>
        <end position="567"/>
    </location>
</feature>